<evidence type="ECO:0000259" key="8">
    <source>
        <dbReference type="SMART" id="SM00738"/>
    </source>
</evidence>
<protein>
    <recommendedName>
        <fullName evidence="5 6">Transcription termination/antitermination protein NusG</fullName>
    </recommendedName>
</protein>
<dbReference type="Pfam" id="PF02357">
    <property type="entry name" value="NusG"/>
    <property type="match status" value="1"/>
</dbReference>
<dbReference type="Gene3D" id="3.30.70.940">
    <property type="entry name" value="NusG, N-terminal domain"/>
    <property type="match status" value="1"/>
</dbReference>
<evidence type="ECO:0000313" key="11">
    <source>
        <dbReference type="Proteomes" id="UP000190105"/>
    </source>
</evidence>
<dbReference type="PROSITE" id="PS01014">
    <property type="entry name" value="NUSG"/>
    <property type="match status" value="1"/>
</dbReference>
<evidence type="ECO:0000259" key="9">
    <source>
        <dbReference type="SMART" id="SM00739"/>
    </source>
</evidence>
<dbReference type="FunFam" id="3.30.70.940:FF:000002">
    <property type="entry name" value="Transcription termination/antitermination protein NusG"/>
    <property type="match status" value="1"/>
</dbReference>
<dbReference type="GO" id="GO:0006354">
    <property type="term" value="P:DNA-templated transcription elongation"/>
    <property type="evidence" value="ECO:0007669"/>
    <property type="project" value="UniProtKB-UniRule"/>
</dbReference>
<keyword evidence="4 5" id="KW-0804">Transcription</keyword>
<dbReference type="GO" id="GO:0032784">
    <property type="term" value="P:regulation of DNA-templated transcription elongation"/>
    <property type="evidence" value="ECO:0007669"/>
    <property type="project" value="InterPro"/>
</dbReference>
<dbReference type="PANTHER" id="PTHR30265">
    <property type="entry name" value="RHO-INTERACTING TRANSCRIPTION TERMINATION FACTOR NUSG"/>
    <property type="match status" value="1"/>
</dbReference>
<keyword evidence="11" id="KW-1185">Reference proteome</keyword>
<dbReference type="GO" id="GO:0031564">
    <property type="term" value="P:transcription antitermination"/>
    <property type="evidence" value="ECO:0007669"/>
    <property type="project" value="UniProtKB-UniRule"/>
</dbReference>
<proteinExistence type="inferred from homology"/>
<dbReference type="RefSeq" id="WP_078697788.1">
    <property type="nucleotide sequence ID" value="NZ_FUYH01000040.1"/>
</dbReference>
<dbReference type="PANTHER" id="PTHR30265:SF2">
    <property type="entry name" value="TRANSCRIPTION TERMINATION_ANTITERMINATION PROTEIN NUSG"/>
    <property type="match status" value="1"/>
</dbReference>
<evidence type="ECO:0000256" key="5">
    <source>
        <dbReference type="HAMAP-Rule" id="MF_00948"/>
    </source>
</evidence>
<dbReference type="SUPFAM" id="SSF50104">
    <property type="entry name" value="Translation proteins SH3-like domain"/>
    <property type="match status" value="1"/>
</dbReference>
<dbReference type="CDD" id="cd09891">
    <property type="entry name" value="NGN_Bact_1"/>
    <property type="match status" value="1"/>
</dbReference>
<dbReference type="InterPro" id="IPR006645">
    <property type="entry name" value="NGN-like_dom"/>
</dbReference>
<dbReference type="FunFam" id="2.30.30.30:FF:000002">
    <property type="entry name" value="Transcription termination/antitermination factor NusG"/>
    <property type="match status" value="1"/>
</dbReference>
<evidence type="ECO:0000256" key="2">
    <source>
        <dbReference type="ARBA" id="ARBA00022814"/>
    </source>
</evidence>
<evidence type="ECO:0000256" key="6">
    <source>
        <dbReference type="NCBIfam" id="TIGR00922"/>
    </source>
</evidence>
<keyword evidence="2 5" id="KW-0889">Transcription antitermination</keyword>
<comment type="function">
    <text evidence="5 7">Participates in transcription elongation, termination and antitermination.</text>
</comment>
<dbReference type="EMBL" id="FUYH01000040">
    <property type="protein sequence ID" value="SKA99978.1"/>
    <property type="molecule type" value="Genomic_DNA"/>
</dbReference>
<reference evidence="11" key="1">
    <citation type="submission" date="2017-02" db="EMBL/GenBank/DDBJ databases">
        <authorList>
            <person name="Varghese N."/>
            <person name="Submissions S."/>
        </authorList>
    </citation>
    <scope>NUCLEOTIDE SEQUENCE [LARGE SCALE GENOMIC DNA]</scope>
    <source>
        <strain evidence="11">USBA 833</strain>
    </source>
</reference>
<dbReference type="InterPro" id="IPR008991">
    <property type="entry name" value="Translation_prot_SH3-like_sf"/>
</dbReference>
<dbReference type="SMART" id="SM00738">
    <property type="entry name" value="NGN"/>
    <property type="match status" value="1"/>
</dbReference>
<feature type="domain" description="NusG-like N-terminal" evidence="8">
    <location>
        <begin position="4"/>
        <end position="112"/>
    </location>
</feature>
<dbReference type="InterPro" id="IPR043425">
    <property type="entry name" value="NusG-like"/>
</dbReference>
<evidence type="ECO:0000313" key="10">
    <source>
        <dbReference type="EMBL" id="SKA99978.1"/>
    </source>
</evidence>
<comment type="similarity">
    <text evidence="5 7">Belongs to the NusG family.</text>
</comment>
<dbReference type="PRINTS" id="PR00338">
    <property type="entry name" value="NUSGTNSCPFCT"/>
</dbReference>
<dbReference type="STRING" id="1147123.SAMN05443428_1404"/>
<dbReference type="OrthoDB" id="9809075at2"/>
<keyword evidence="1 5" id="KW-0806">Transcription termination</keyword>
<dbReference type="GO" id="GO:0006353">
    <property type="term" value="P:DNA-templated transcription termination"/>
    <property type="evidence" value="ECO:0007669"/>
    <property type="project" value="UniProtKB-UniRule"/>
</dbReference>
<dbReference type="InterPro" id="IPR047050">
    <property type="entry name" value="NGN"/>
</dbReference>
<dbReference type="AlphaFoldDB" id="A0A1T4YEJ9"/>
<evidence type="ECO:0000256" key="7">
    <source>
        <dbReference type="RuleBase" id="RU000538"/>
    </source>
</evidence>
<keyword evidence="3 5" id="KW-0805">Transcription regulation</keyword>
<dbReference type="InterPro" id="IPR005824">
    <property type="entry name" value="KOW"/>
</dbReference>
<gene>
    <name evidence="5" type="primary">nusG</name>
    <name evidence="10" type="ORF">SAMN05443428_1404</name>
</gene>
<dbReference type="GO" id="GO:0005829">
    <property type="term" value="C:cytosol"/>
    <property type="evidence" value="ECO:0007669"/>
    <property type="project" value="UniProtKB-ARBA"/>
</dbReference>
<dbReference type="NCBIfam" id="TIGR00922">
    <property type="entry name" value="nusG"/>
    <property type="match status" value="1"/>
</dbReference>
<evidence type="ECO:0000256" key="1">
    <source>
        <dbReference type="ARBA" id="ARBA00022472"/>
    </source>
</evidence>
<dbReference type="InterPro" id="IPR014722">
    <property type="entry name" value="Rib_uL2_dom2"/>
</dbReference>
<dbReference type="InterPro" id="IPR001062">
    <property type="entry name" value="Transcrpt_antiterm_NusG"/>
</dbReference>
<dbReference type="Proteomes" id="UP000190105">
    <property type="component" value="Unassembled WGS sequence"/>
</dbReference>
<feature type="domain" description="KOW" evidence="9">
    <location>
        <begin position="118"/>
        <end position="145"/>
    </location>
</feature>
<dbReference type="InterPro" id="IPR036735">
    <property type="entry name" value="NGN_dom_sf"/>
</dbReference>
<dbReference type="SMART" id="SM00739">
    <property type="entry name" value="KOW"/>
    <property type="match status" value="1"/>
</dbReference>
<sequence>MAEKARWYVVHTYSGYENKVKANLEKTIENRNLQNLIFDVQVPMEEVVETKNEKTKVVQRKKFPGYVLVKMLMTDDSWYVVRNTRGVTGFVGPGSKPVPLTDEEIEFMGIKEPLVNIDVEVGENVKIVSGPLENFVAQIREINYEKRKIKALVNMFGRETPVELDFNQIEKI</sequence>
<dbReference type="InterPro" id="IPR015869">
    <property type="entry name" value="Transcrpt_antiterm_NusG_bac_CS"/>
</dbReference>
<dbReference type="CDD" id="cd06091">
    <property type="entry name" value="KOW_NusG"/>
    <property type="match status" value="1"/>
</dbReference>
<name>A0A1T4YEJ9_9CLOT</name>
<dbReference type="Gene3D" id="2.30.30.30">
    <property type="match status" value="1"/>
</dbReference>
<accession>A0A1T4YEJ9</accession>
<organism evidence="10 11">
    <name type="scientific">Caloramator quimbayensis</name>
    <dbReference type="NCBI Taxonomy" id="1147123"/>
    <lineage>
        <taxon>Bacteria</taxon>
        <taxon>Bacillati</taxon>
        <taxon>Bacillota</taxon>
        <taxon>Clostridia</taxon>
        <taxon>Eubacteriales</taxon>
        <taxon>Clostridiaceae</taxon>
        <taxon>Caloramator</taxon>
    </lineage>
</organism>
<dbReference type="HAMAP" id="MF_00948">
    <property type="entry name" value="NusG"/>
    <property type="match status" value="1"/>
</dbReference>
<dbReference type="SUPFAM" id="SSF82679">
    <property type="entry name" value="N-utilization substance G protein NusG, N-terminal domain"/>
    <property type="match status" value="1"/>
</dbReference>
<evidence type="ECO:0000256" key="4">
    <source>
        <dbReference type="ARBA" id="ARBA00023163"/>
    </source>
</evidence>
<evidence type="ECO:0000256" key="3">
    <source>
        <dbReference type="ARBA" id="ARBA00023015"/>
    </source>
</evidence>